<evidence type="ECO:0000313" key="8">
    <source>
        <dbReference type="EMBL" id="GAX19406.1"/>
    </source>
</evidence>
<dbReference type="CDD" id="cd16448">
    <property type="entry name" value="RING-H2"/>
    <property type="match status" value="1"/>
</dbReference>
<dbReference type="Gene3D" id="3.30.40.10">
    <property type="entry name" value="Zinc/RING finger domain, C3HC4 (zinc finger)"/>
    <property type="match status" value="1"/>
</dbReference>
<dbReference type="PROSITE" id="PS50089">
    <property type="entry name" value="ZF_RING_2"/>
    <property type="match status" value="1"/>
</dbReference>
<dbReference type="InParanoid" id="A0A1Z5JZY2"/>
<dbReference type="OrthoDB" id="9984778at2759"/>
<evidence type="ECO:0000313" key="9">
    <source>
        <dbReference type="Proteomes" id="UP000198406"/>
    </source>
</evidence>
<dbReference type="AlphaFoldDB" id="A0A1Z5JZY2"/>
<keyword evidence="6" id="KW-0812">Transmembrane</keyword>
<feature type="domain" description="RING-type" evidence="7">
    <location>
        <begin position="332"/>
        <end position="416"/>
    </location>
</feature>
<feature type="transmembrane region" description="Helical" evidence="6">
    <location>
        <begin position="121"/>
        <end position="144"/>
    </location>
</feature>
<reference evidence="8 9" key="1">
    <citation type="journal article" date="2015" name="Plant Cell">
        <title>Oil accumulation by the oleaginous diatom Fistulifera solaris as revealed by the genome and transcriptome.</title>
        <authorList>
            <person name="Tanaka T."/>
            <person name="Maeda Y."/>
            <person name="Veluchamy A."/>
            <person name="Tanaka M."/>
            <person name="Abida H."/>
            <person name="Marechal E."/>
            <person name="Bowler C."/>
            <person name="Muto M."/>
            <person name="Sunaga Y."/>
            <person name="Tanaka M."/>
            <person name="Yoshino T."/>
            <person name="Taniguchi T."/>
            <person name="Fukuda Y."/>
            <person name="Nemoto M."/>
            <person name="Matsumoto M."/>
            <person name="Wong P.S."/>
            <person name="Aburatani S."/>
            <person name="Fujibuchi W."/>
        </authorList>
    </citation>
    <scope>NUCLEOTIDE SEQUENCE [LARGE SCALE GENOMIC DNA]</scope>
    <source>
        <strain evidence="8 9">JPCC DA0580</strain>
    </source>
</reference>
<comment type="caution">
    <text evidence="8">The sequence shown here is derived from an EMBL/GenBank/DDBJ whole genome shotgun (WGS) entry which is preliminary data.</text>
</comment>
<evidence type="ECO:0000256" key="4">
    <source>
        <dbReference type="PROSITE-ProRule" id="PRU00175"/>
    </source>
</evidence>
<dbReference type="Proteomes" id="UP000198406">
    <property type="component" value="Unassembled WGS sequence"/>
</dbReference>
<sequence length="424" mass="47880">MDVMPDESTRLRSSSPRDPGSRSDADEMSRFSYGTHLDAALTRNNHLLGNNVDDDGQQSVQSDDETENRTLSTLTTRLRCLFAIITWPIVPTGTLAFLALLWFLYALLLDINKPCSRPIKSFAAATIFWIVYVPTHTSIRAFMFSYDRSRDGPNRPLIVRRYDQIFHTLALLYVYAGITLVQTCREDEDSIPVGQKGDDTNSSGEHLGTCTATCPNLYPALSVYVAALEIFTLSLILPLLCLPCVYLWFLRQVTADQEALNLLQERFREEEETLLSGAPTVSAGEIIDQLETVQLVRRKEGGGQGYTNSVWIISKGEKKMEKGRDARGVHECAICMSDFQIKEEDERFQCDIESGEKEEMGDADEEIVRATKCDHLFHQQCIARWIGGRWQGSSNPETSSSWRRRRAKRTTCPLCRRNLQTGIG</sequence>
<organism evidence="8 9">
    <name type="scientific">Fistulifera solaris</name>
    <name type="common">Oleaginous diatom</name>
    <dbReference type="NCBI Taxonomy" id="1519565"/>
    <lineage>
        <taxon>Eukaryota</taxon>
        <taxon>Sar</taxon>
        <taxon>Stramenopiles</taxon>
        <taxon>Ochrophyta</taxon>
        <taxon>Bacillariophyta</taxon>
        <taxon>Bacillariophyceae</taxon>
        <taxon>Bacillariophycidae</taxon>
        <taxon>Naviculales</taxon>
        <taxon>Naviculaceae</taxon>
        <taxon>Fistulifera</taxon>
    </lineage>
</organism>
<dbReference type="PANTHER" id="PTHR14155">
    <property type="entry name" value="RING FINGER DOMAIN-CONTAINING"/>
    <property type="match status" value="1"/>
</dbReference>
<dbReference type="SMART" id="SM00184">
    <property type="entry name" value="RING"/>
    <property type="match status" value="1"/>
</dbReference>
<keyword evidence="9" id="KW-1185">Reference proteome</keyword>
<keyword evidence="6" id="KW-0472">Membrane</keyword>
<evidence type="ECO:0000256" key="5">
    <source>
        <dbReference type="SAM" id="MobiDB-lite"/>
    </source>
</evidence>
<evidence type="ECO:0000256" key="1">
    <source>
        <dbReference type="ARBA" id="ARBA00022723"/>
    </source>
</evidence>
<feature type="compositionally biased region" description="Basic and acidic residues" evidence="5">
    <location>
        <begin position="19"/>
        <end position="28"/>
    </location>
</feature>
<gene>
    <name evidence="8" type="ORF">FisN_4Lh387</name>
</gene>
<dbReference type="PANTHER" id="PTHR14155:SF627">
    <property type="entry name" value="OS06G0192800 PROTEIN"/>
    <property type="match status" value="1"/>
</dbReference>
<dbReference type="InterPro" id="IPR053238">
    <property type="entry name" value="RING-H2_zinc_finger"/>
</dbReference>
<dbReference type="EMBL" id="BDSP01000136">
    <property type="protein sequence ID" value="GAX19406.1"/>
    <property type="molecule type" value="Genomic_DNA"/>
</dbReference>
<evidence type="ECO:0000256" key="6">
    <source>
        <dbReference type="SAM" id="Phobius"/>
    </source>
</evidence>
<evidence type="ECO:0000259" key="7">
    <source>
        <dbReference type="PROSITE" id="PS50089"/>
    </source>
</evidence>
<dbReference type="InterPro" id="IPR001841">
    <property type="entry name" value="Znf_RING"/>
</dbReference>
<keyword evidence="3" id="KW-0862">Zinc</keyword>
<evidence type="ECO:0000256" key="3">
    <source>
        <dbReference type="ARBA" id="ARBA00022833"/>
    </source>
</evidence>
<keyword evidence="2 4" id="KW-0863">Zinc-finger</keyword>
<dbReference type="GO" id="GO:0008270">
    <property type="term" value="F:zinc ion binding"/>
    <property type="evidence" value="ECO:0007669"/>
    <property type="project" value="UniProtKB-KW"/>
</dbReference>
<feature type="transmembrane region" description="Helical" evidence="6">
    <location>
        <begin position="223"/>
        <end position="249"/>
    </location>
</feature>
<dbReference type="InterPro" id="IPR013083">
    <property type="entry name" value="Znf_RING/FYVE/PHD"/>
</dbReference>
<feature type="transmembrane region" description="Helical" evidence="6">
    <location>
        <begin position="165"/>
        <end position="183"/>
    </location>
</feature>
<accession>A0A1Z5JZY2</accession>
<keyword evidence="1" id="KW-0479">Metal-binding</keyword>
<evidence type="ECO:0000256" key="2">
    <source>
        <dbReference type="ARBA" id="ARBA00022771"/>
    </source>
</evidence>
<name>A0A1Z5JZY2_FISSO</name>
<feature type="transmembrane region" description="Helical" evidence="6">
    <location>
        <begin position="81"/>
        <end position="109"/>
    </location>
</feature>
<proteinExistence type="predicted"/>
<keyword evidence="6" id="KW-1133">Transmembrane helix</keyword>
<dbReference type="SUPFAM" id="SSF57850">
    <property type="entry name" value="RING/U-box"/>
    <property type="match status" value="1"/>
</dbReference>
<feature type="region of interest" description="Disordered" evidence="5">
    <location>
        <begin position="1"/>
        <end position="28"/>
    </location>
</feature>
<protein>
    <recommendedName>
        <fullName evidence="7">RING-type domain-containing protein</fullName>
    </recommendedName>
</protein>